<dbReference type="InterPro" id="IPR003010">
    <property type="entry name" value="C-N_Hydrolase"/>
</dbReference>
<dbReference type="PANTHER" id="PTHR43674:SF16">
    <property type="entry name" value="CARBON-NITROGEN FAMILY, PUTATIVE (AFU_ORTHOLOGUE AFUA_5G02350)-RELATED"/>
    <property type="match status" value="1"/>
</dbReference>
<dbReference type="SUPFAM" id="SSF56317">
    <property type="entry name" value="Carbon-nitrogen hydrolase"/>
    <property type="match status" value="1"/>
</dbReference>
<dbReference type="InterPro" id="IPR036526">
    <property type="entry name" value="C-N_Hydrolase_sf"/>
</dbReference>
<organism evidence="4 5">
    <name type="scientific">Candidimonas nitroreducens</name>
    <dbReference type="NCBI Taxonomy" id="683354"/>
    <lineage>
        <taxon>Bacteria</taxon>
        <taxon>Pseudomonadati</taxon>
        <taxon>Pseudomonadota</taxon>
        <taxon>Betaproteobacteria</taxon>
        <taxon>Burkholderiales</taxon>
        <taxon>Alcaligenaceae</taxon>
        <taxon>Candidimonas</taxon>
    </lineage>
</organism>
<dbReference type="EMBL" id="NJIH01000010">
    <property type="protein sequence ID" value="OWT56878.1"/>
    <property type="molecule type" value="Genomic_DNA"/>
</dbReference>
<evidence type="ECO:0000256" key="1">
    <source>
        <dbReference type="ARBA" id="ARBA00010613"/>
    </source>
</evidence>
<protein>
    <submittedName>
        <fullName evidence="4">Nitrilase</fullName>
    </submittedName>
</protein>
<evidence type="ECO:0000313" key="4">
    <source>
        <dbReference type="EMBL" id="OWT56878.1"/>
    </source>
</evidence>
<keyword evidence="2" id="KW-0378">Hydrolase</keyword>
<evidence type="ECO:0000259" key="3">
    <source>
        <dbReference type="PROSITE" id="PS50263"/>
    </source>
</evidence>
<gene>
    <name evidence="4" type="ORF">CEY11_18555</name>
</gene>
<dbReference type="PROSITE" id="PS01227">
    <property type="entry name" value="UPF0012"/>
    <property type="match status" value="1"/>
</dbReference>
<comment type="caution">
    <text evidence="4">The sequence shown here is derived from an EMBL/GenBank/DDBJ whole genome shotgun (WGS) entry which is preliminary data.</text>
</comment>
<dbReference type="Proteomes" id="UP000214603">
    <property type="component" value="Unassembled WGS sequence"/>
</dbReference>
<accession>A0A225M6H6</accession>
<dbReference type="RefSeq" id="WP_088604886.1">
    <property type="nucleotide sequence ID" value="NZ_NJIH01000010.1"/>
</dbReference>
<sequence length="292" mass="32033">MTSSFQASLIQFSPRLLEPEHNLSAMSALAASEARSGSRLIVFPELSNTGYVDPISPGLPYGARIDNDRGYALQLYEAAEPAQGGPGIRMLCDIARRHDAYLVAGLALRHPKLAGVMHNSSVLVGPEGVVGIYHKMHRWHMEKLYFVPGDSISTWQTGLGCIGMQICYDIRFPEITRIMALQGAEIITSAWASATPEDTPLADPDLFLHRAYTRAVENGVFFLSCNRAGDQGSFHFLGRSLIVAPDGKVLAKSGTDGEDLVRADLDLSAVARYRASTGIFTDRREDIYRRYV</sequence>
<dbReference type="Gene3D" id="3.60.110.10">
    <property type="entry name" value="Carbon-nitrogen hydrolase"/>
    <property type="match status" value="1"/>
</dbReference>
<evidence type="ECO:0000313" key="5">
    <source>
        <dbReference type="Proteomes" id="UP000214603"/>
    </source>
</evidence>
<reference evidence="5" key="1">
    <citation type="submission" date="2017-06" db="EMBL/GenBank/DDBJ databases">
        <title>Herbaspirillum phytohormonus sp. nov., isolated from the root nodule of Robinia pseudoacacia in lead-zinc mine.</title>
        <authorList>
            <person name="Fan M."/>
            <person name="Lin Y."/>
        </authorList>
    </citation>
    <scope>NUCLEOTIDE SEQUENCE [LARGE SCALE GENOMIC DNA]</scope>
    <source>
        <strain evidence="5">SC-089</strain>
    </source>
</reference>
<name>A0A225M6H6_9BURK</name>
<dbReference type="OrthoDB" id="9803803at2"/>
<feature type="domain" description="CN hydrolase" evidence="3">
    <location>
        <begin position="5"/>
        <end position="267"/>
    </location>
</feature>
<dbReference type="AlphaFoldDB" id="A0A225M6H6"/>
<dbReference type="CDD" id="cd07197">
    <property type="entry name" value="nitrilase"/>
    <property type="match status" value="1"/>
</dbReference>
<dbReference type="GO" id="GO:0016811">
    <property type="term" value="F:hydrolase activity, acting on carbon-nitrogen (but not peptide) bonds, in linear amides"/>
    <property type="evidence" value="ECO:0007669"/>
    <property type="project" value="TreeGrafter"/>
</dbReference>
<evidence type="ECO:0000256" key="2">
    <source>
        <dbReference type="ARBA" id="ARBA00022801"/>
    </source>
</evidence>
<dbReference type="InterPro" id="IPR050345">
    <property type="entry name" value="Aliph_Amidase/BUP"/>
</dbReference>
<dbReference type="PROSITE" id="PS50263">
    <property type="entry name" value="CN_HYDROLASE"/>
    <property type="match status" value="1"/>
</dbReference>
<proteinExistence type="inferred from homology"/>
<keyword evidence="5" id="KW-1185">Reference proteome</keyword>
<dbReference type="InterPro" id="IPR001110">
    <property type="entry name" value="UPF0012_CS"/>
</dbReference>
<dbReference type="Pfam" id="PF00795">
    <property type="entry name" value="CN_hydrolase"/>
    <property type="match status" value="1"/>
</dbReference>
<comment type="similarity">
    <text evidence="1">Belongs to the carbon-nitrogen hydrolase superfamily. NIT1/NIT2 family.</text>
</comment>
<dbReference type="PANTHER" id="PTHR43674">
    <property type="entry name" value="NITRILASE C965.09-RELATED"/>
    <property type="match status" value="1"/>
</dbReference>